<evidence type="ECO:0000256" key="2">
    <source>
        <dbReference type="ARBA" id="ARBA00010940"/>
    </source>
</evidence>
<dbReference type="PANTHER" id="PTHR12081:SF18">
    <property type="entry name" value="TRANSCRIPTION FACTOR E2F2-RELATED"/>
    <property type="match status" value="1"/>
</dbReference>
<dbReference type="InterPro" id="IPR036388">
    <property type="entry name" value="WH-like_DNA-bd_sf"/>
</dbReference>
<name>A0A0M4E8V5_DROBS</name>
<dbReference type="InterPro" id="IPR003316">
    <property type="entry name" value="E2F_WHTH_DNA-bd_dom"/>
</dbReference>
<feature type="region of interest" description="Disordered" evidence="8">
    <location>
        <begin position="1"/>
        <end position="73"/>
    </location>
</feature>
<dbReference type="InterPro" id="IPR037241">
    <property type="entry name" value="E2F-DP_heterodim"/>
</dbReference>
<comment type="similarity">
    <text evidence="2 7">Belongs to the E2F/DP family.</text>
</comment>
<keyword evidence="6 7" id="KW-0539">Nucleus</keyword>
<dbReference type="SUPFAM" id="SSF144074">
    <property type="entry name" value="E2F-DP heterodimerization region"/>
    <property type="match status" value="1"/>
</dbReference>
<dbReference type="EMBL" id="CP012523">
    <property type="protein sequence ID" value="ALC39427.1"/>
    <property type="molecule type" value="Genomic_DNA"/>
</dbReference>
<evidence type="ECO:0000259" key="9">
    <source>
        <dbReference type="SMART" id="SM01372"/>
    </source>
</evidence>
<keyword evidence="11" id="KW-1185">Reference proteome</keyword>
<dbReference type="InterPro" id="IPR036390">
    <property type="entry name" value="WH_DNA-bd_sf"/>
</dbReference>
<dbReference type="OrthoDB" id="1743261at2759"/>
<feature type="compositionally biased region" description="Low complexity" evidence="8">
    <location>
        <begin position="59"/>
        <end position="73"/>
    </location>
</feature>
<feature type="compositionally biased region" description="Basic and acidic residues" evidence="8">
    <location>
        <begin position="508"/>
        <end position="518"/>
    </location>
</feature>
<feature type="region of interest" description="Disordered" evidence="8">
    <location>
        <begin position="476"/>
        <end position="518"/>
    </location>
</feature>
<feature type="domain" description="E2F/DP family winged-helix DNA-binding" evidence="9">
    <location>
        <begin position="72"/>
        <end position="137"/>
    </location>
</feature>
<protein>
    <submittedName>
        <fullName evidence="10">E2f2</fullName>
    </submittedName>
</protein>
<dbReference type="AlphaFoldDB" id="A0A0M4E8V5"/>
<feature type="compositionally biased region" description="Polar residues" evidence="8">
    <location>
        <begin position="242"/>
        <end position="252"/>
    </location>
</feature>
<evidence type="ECO:0000256" key="6">
    <source>
        <dbReference type="ARBA" id="ARBA00023242"/>
    </source>
</evidence>
<gene>
    <name evidence="10" type="ORF">Dbus_chr2Lg1512</name>
</gene>
<dbReference type="STRING" id="30019.A0A0M4E8V5"/>
<reference evidence="10 11" key="1">
    <citation type="submission" date="2015-08" db="EMBL/GenBank/DDBJ databases">
        <title>Ancestral chromatin configuration constrains chromatin evolution on differentiating sex chromosomes in Drosophila.</title>
        <authorList>
            <person name="Zhou Q."/>
            <person name="Bachtrog D."/>
        </authorList>
    </citation>
    <scope>NUCLEOTIDE SEQUENCE [LARGE SCALE GENOMIC DNA]</scope>
    <source>
        <tissue evidence="10">Whole larvae</tissue>
    </source>
</reference>
<dbReference type="SMART" id="SM01372">
    <property type="entry name" value="E2F_TDP"/>
    <property type="match status" value="1"/>
</dbReference>
<dbReference type="GO" id="GO:0090575">
    <property type="term" value="C:RNA polymerase II transcription regulator complex"/>
    <property type="evidence" value="ECO:0007669"/>
    <property type="project" value="TreeGrafter"/>
</dbReference>
<evidence type="ECO:0000256" key="8">
    <source>
        <dbReference type="SAM" id="MobiDB-lite"/>
    </source>
</evidence>
<dbReference type="Gene3D" id="1.10.10.10">
    <property type="entry name" value="Winged helix-like DNA-binding domain superfamily/Winged helix DNA-binding domain"/>
    <property type="match status" value="1"/>
</dbReference>
<dbReference type="Gene3D" id="6.10.250.540">
    <property type="match status" value="1"/>
</dbReference>
<proteinExistence type="inferred from homology"/>
<comment type="subcellular location">
    <subcellularLocation>
        <location evidence="1 7">Nucleus</location>
    </subcellularLocation>
</comment>
<evidence type="ECO:0000313" key="10">
    <source>
        <dbReference type="EMBL" id="ALC39427.1"/>
    </source>
</evidence>
<evidence type="ECO:0000256" key="1">
    <source>
        <dbReference type="ARBA" id="ARBA00004123"/>
    </source>
</evidence>
<feature type="compositionally biased region" description="Basic residues" evidence="8">
    <location>
        <begin position="488"/>
        <end position="498"/>
    </location>
</feature>
<evidence type="ECO:0000256" key="7">
    <source>
        <dbReference type="RuleBase" id="RU003796"/>
    </source>
</evidence>
<dbReference type="FunFam" id="1.10.10.10:FF:000458">
    <property type="entry name" value="E2F-like (Mammalian transcription factor)"/>
    <property type="match status" value="1"/>
</dbReference>
<dbReference type="GO" id="GO:0000978">
    <property type="term" value="F:RNA polymerase II cis-regulatory region sequence-specific DNA binding"/>
    <property type="evidence" value="ECO:0007669"/>
    <property type="project" value="InterPro"/>
</dbReference>
<accession>A0A0M4E8V5</accession>
<organism evidence="10 11">
    <name type="scientific">Drosophila busckii</name>
    <name type="common">Fruit fly</name>
    <dbReference type="NCBI Taxonomy" id="30019"/>
    <lineage>
        <taxon>Eukaryota</taxon>
        <taxon>Metazoa</taxon>
        <taxon>Ecdysozoa</taxon>
        <taxon>Arthropoda</taxon>
        <taxon>Hexapoda</taxon>
        <taxon>Insecta</taxon>
        <taxon>Pterygota</taxon>
        <taxon>Neoptera</taxon>
        <taxon>Endopterygota</taxon>
        <taxon>Diptera</taxon>
        <taxon>Brachycera</taxon>
        <taxon>Muscomorpha</taxon>
        <taxon>Ephydroidea</taxon>
        <taxon>Drosophilidae</taxon>
        <taxon>Drosophila</taxon>
    </lineage>
</organism>
<evidence type="ECO:0000256" key="4">
    <source>
        <dbReference type="ARBA" id="ARBA00023125"/>
    </source>
</evidence>
<feature type="region of interest" description="Disordered" evidence="8">
    <location>
        <begin position="240"/>
        <end position="287"/>
    </location>
</feature>
<feature type="compositionally biased region" description="Low complexity" evidence="8">
    <location>
        <begin position="264"/>
        <end position="275"/>
    </location>
</feature>
<dbReference type="InterPro" id="IPR015633">
    <property type="entry name" value="E2F"/>
</dbReference>
<keyword evidence="4 7" id="KW-0238">DNA-binding</keyword>
<evidence type="ECO:0000256" key="3">
    <source>
        <dbReference type="ARBA" id="ARBA00023015"/>
    </source>
</evidence>
<dbReference type="PANTHER" id="PTHR12081">
    <property type="entry name" value="TRANSCRIPTION FACTOR E2F"/>
    <property type="match status" value="1"/>
</dbReference>
<feature type="compositionally biased region" description="Low complexity" evidence="8">
    <location>
        <begin position="20"/>
        <end position="34"/>
    </location>
</feature>
<keyword evidence="5 7" id="KW-0804">Transcription</keyword>
<dbReference type="Pfam" id="PF02319">
    <property type="entry name" value="WHD_E2F_TDP"/>
    <property type="match status" value="1"/>
</dbReference>
<dbReference type="Proteomes" id="UP000494163">
    <property type="component" value="Chromosome 2L"/>
</dbReference>
<keyword evidence="3 7" id="KW-0805">Transcription regulation</keyword>
<dbReference type="SMR" id="A0A0M4E8V5"/>
<feature type="compositionally biased region" description="Basic and acidic residues" evidence="8">
    <location>
        <begin position="35"/>
        <end position="56"/>
    </location>
</feature>
<dbReference type="SUPFAM" id="SSF46785">
    <property type="entry name" value="Winged helix' DNA-binding domain"/>
    <property type="match status" value="1"/>
</dbReference>
<evidence type="ECO:0000256" key="5">
    <source>
        <dbReference type="ARBA" id="ARBA00023163"/>
    </source>
</evidence>
<dbReference type="GO" id="GO:0000981">
    <property type="term" value="F:DNA-binding transcription factor activity, RNA polymerase II-specific"/>
    <property type="evidence" value="ECO:0007669"/>
    <property type="project" value="TreeGrafter"/>
</dbReference>
<evidence type="ECO:0000313" key="11">
    <source>
        <dbReference type="Proteomes" id="UP000494163"/>
    </source>
</evidence>
<sequence length="1067" mass="120182">MYKRKSAAAALPSKQRVSVSTSPETADESAATAAAHDDLDTKSRVELTEDQEKLDMDEQNSSQSQSQPSQQRSVGSLVLLTQKFVELMKQNGGSIDLKEATKILDVQKRRIYDITNVLEGIGLIDKGRHCSLVRWRGGGFTNAKDRRAYEIACERTNHLKSLEDDLDRQLEYAQRNLNFIMQDPTNQSYAYITRDDFLNTYGDDTVFTIPNYDEEVKIERNDDELRVSLDNGSTIDIRLVTDQGTGITNPQDSDGPFDEQHCDTPTPNSSPSHSSDAGQGTGNVIKDEHTYSCNPELKEENKTLENELTAKIIFQNYLSGHSLRRFYPDDPNLENPPLVQVCSNEPLTHMLTSILRFNMRRREIQQLFAQIVQSEGEDKYTSEEWQEIFDDFWKCMLDITVPCVRLDTPESLDELLRKSKEPVPLSRPPSPDDLEPLSVWRARMRANFKPPQPEKIEKVETQLEEIKKVIKSAPLRKQSPTTVPEFPKRKRGRPRILKKKNETQAAQGKEKQNNKDQVPIKKCSDEVKVKDNKIKDEPLKVEIKSKPFKEIKIIGTEKAPAINIKPKKITQTKRKPMQMQLIKEAHVHPITPINLKITENILIKEKPIQLPLSADDLSLPKNATPSLEADNKINNMPLENITHENHLPKNTSHVLDADNQINNMQFENMTLESHLQLDNEMTELFADNIVDQFMDVEQTVGVEEIDRFIESFSNKTPSEIDDALADTTHFFEKLSKTPIDLDRLDYEYDENLDGDILSMDTSWEGDSDDDNAAKQTKKKYNLKTASNKEQQQPQEIVPSTAKAAAVNKAMARKQAEPQSKGQIIAIIPADDNLSRQMKIKENLQPAQTEALQQSARKTPTAPTTMPKFRIQKISKTQPTQQNYLPLDNIIKSMDTNGPTSQIKKGNGHQTQQQACIERRVTATPAAPAPIFAPPYRRPAPAAAALPVAPPPPAATLPVAPPLAEPLPVAPPAAAVEADLPIKPCKAHADWYSYIPQLDQLLHNEPFPLPLQFLSIIAHNAMTTNQPELVKKASDYLLFYPINKSTENLSSALQLLQSILSYTGGQRS</sequence>